<dbReference type="PROSITE" id="PS50234">
    <property type="entry name" value="VWFA"/>
    <property type="match status" value="1"/>
</dbReference>
<gene>
    <name evidence="3" type="ORF">L21SP4_01010</name>
</gene>
<dbReference type="STRING" id="1307763.L21SP4_01010"/>
<protein>
    <submittedName>
        <fullName evidence="3">von Willebrand factor type A domain protein</fullName>
    </submittedName>
</protein>
<evidence type="ECO:0000256" key="1">
    <source>
        <dbReference type="SAM" id="MobiDB-lite"/>
    </source>
</evidence>
<dbReference type="RefSeq" id="WP_052881623.1">
    <property type="nucleotide sequence ID" value="NZ_CP010904.1"/>
</dbReference>
<evidence type="ECO:0000313" key="4">
    <source>
        <dbReference type="Proteomes" id="UP000035268"/>
    </source>
</evidence>
<feature type="domain" description="VWFA" evidence="2">
    <location>
        <begin position="82"/>
        <end position="281"/>
    </location>
</feature>
<reference evidence="4" key="1">
    <citation type="submission" date="2015-02" db="EMBL/GenBank/DDBJ databases">
        <title>Description and complete genome sequence of the first cultured representative of the subdivision 5 of the Verrucomicrobia phylum.</title>
        <authorList>
            <person name="Spring S."/>
            <person name="Bunk B."/>
            <person name="Sproer C."/>
            <person name="Klenk H.-P."/>
        </authorList>
    </citation>
    <scope>NUCLEOTIDE SEQUENCE [LARGE SCALE GENOMIC DNA]</scope>
    <source>
        <strain evidence="4">L21-Fru-AB</strain>
    </source>
</reference>
<dbReference type="KEGG" id="vbl:L21SP4_01010"/>
<name>A0A0G3EJB1_9BACT</name>
<dbReference type="Proteomes" id="UP000035268">
    <property type="component" value="Chromosome"/>
</dbReference>
<dbReference type="PANTHER" id="PTHR22550">
    <property type="entry name" value="SPORE GERMINATION PROTEIN"/>
    <property type="match status" value="1"/>
</dbReference>
<dbReference type="EMBL" id="CP010904">
    <property type="protein sequence ID" value="AKJ64269.1"/>
    <property type="molecule type" value="Genomic_DNA"/>
</dbReference>
<dbReference type="OrthoDB" id="9781333at2"/>
<dbReference type="AlphaFoldDB" id="A0A0G3EJB1"/>
<sequence>MIFHEPRMLLLLLLLPPLGWLMRRAAHRNRLAAEQLRGANDERPSAPRRRRWRLASFAALITALAAPAWNPRPGPGAETGRHLVLALDISRSMLAEDLFPSRLESARIAIHEALPSLQGRRVGLITFAGSAAVRVPLTRDHHFVQYMLKRAAPSDAEIGGTTLQAAIEKSIDLMIPEGEENRTDVVFFTDGEDHGSDLDATAKQLADCGARVLMIGLGDPELGARVPDPSSTNEWMRHEGRIVVSRLEEETLHRLARISPHVEYFPARTSPFDLRSVYTRFTAEAPPGPAAEEGAVVYTEGRPWLIAAALLCWWLAAGAPLRYRTVRLLLLLLCIAGCSPENREPEGEYARRMERGNTLWRRAQREIREDPAVALATLEAGREAFLRAALLRPGDRPAARRIAGVSAQIREVKRALPPGEPESTARDPDRDAAQRPGPGEFEEEYGEGDPGAENVAPSQRSIPMSAESLRVALENRRLPEPDYSASEILAEEAENQKERAERRGRRASGVNKNW</sequence>
<dbReference type="InterPro" id="IPR002035">
    <property type="entry name" value="VWF_A"/>
</dbReference>
<proteinExistence type="predicted"/>
<keyword evidence="4" id="KW-1185">Reference proteome</keyword>
<dbReference type="PANTHER" id="PTHR22550:SF14">
    <property type="entry name" value="VWFA DOMAIN-CONTAINING PROTEIN"/>
    <property type="match status" value="1"/>
</dbReference>
<reference evidence="3 4" key="2">
    <citation type="journal article" date="2016" name="ISME J.">
        <title>Characterization of the first cultured representative of Verrucomicrobia subdivision 5 indicates the proposal of a novel phylum.</title>
        <authorList>
            <person name="Spring S."/>
            <person name="Bunk B."/>
            <person name="Sproer C."/>
            <person name="Schumann P."/>
            <person name="Rohde M."/>
            <person name="Tindall B.J."/>
            <person name="Klenk H.P."/>
        </authorList>
    </citation>
    <scope>NUCLEOTIDE SEQUENCE [LARGE SCALE GENOMIC DNA]</scope>
    <source>
        <strain evidence="3 4">L21-Fru-AB</strain>
    </source>
</reference>
<dbReference type="Pfam" id="PF13519">
    <property type="entry name" value="VWA_2"/>
    <property type="match status" value="1"/>
</dbReference>
<dbReference type="Gene3D" id="3.40.50.410">
    <property type="entry name" value="von Willebrand factor, type A domain"/>
    <property type="match status" value="1"/>
</dbReference>
<evidence type="ECO:0000313" key="3">
    <source>
        <dbReference type="EMBL" id="AKJ64269.1"/>
    </source>
</evidence>
<organism evidence="3 4">
    <name type="scientific">Kiritimatiella glycovorans</name>
    <dbReference type="NCBI Taxonomy" id="1307763"/>
    <lineage>
        <taxon>Bacteria</taxon>
        <taxon>Pseudomonadati</taxon>
        <taxon>Kiritimatiellota</taxon>
        <taxon>Kiritimatiellia</taxon>
        <taxon>Kiritimatiellales</taxon>
        <taxon>Kiritimatiellaceae</taxon>
        <taxon>Kiritimatiella</taxon>
    </lineage>
</organism>
<dbReference type="SMART" id="SM00327">
    <property type="entry name" value="VWA"/>
    <property type="match status" value="1"/>
</dbReference>
<feature type="compositionally biased region" description="Basic and acidic residues" evidence="1">
    <location>
        <begin position="423"/>
        <end position="433"/>
    </location>
</feature>
<dbReference type="InterPro" id="IPR050768">
    <property type="entry name" value="UPF0353/GerABKA_families"/>
</dbReference>
<dbReference type="InterPro" id="IPR036465">
    <property type="entry name" value="vWFA_dom_sf"/>
</dbReference>
<feature type="region of interest" description="Disordered" evidence="1">
    <location>
        <begin position="410"/>
        <end position="514"/>
    </location>
</feature>
<dbReference type="SUPFAM" id="SSF53300">
    <property type="entry name" value="vWA-like"/>
    <property type="match status" value="1"/>
</dbReference>
<accession>A0A0G3EJB1</accession>
<evidence type="ECO:0000259" key="2">
    <source>
        <dbReference type="PROSITE" id="PS50234"/>
    </source>
</evidence>